<evidence type="ECO:0000313" key="8">
    <source>
        <dbReference type="Proteomes" id="UP000483286"/>
    </source>
</evidence>
<dbReference type="PROSITE" id="PS51257">
    <property type="entry name" value="PROKAR_LIPOPROTEIN"/>
    <property type="match status" value="1"/>
</dbReference>
<dbReference type="PANTHER" id="PTHR43248">
    <property type="entry name" value="2-SUCCINYL-6-HYDROXY-2,4-CYCLOHEXADIENE-1-CARBOXYLATE SYNTHASE"/>
    <property type="match status" value="1"/>
</dbReference>
<dbReference type="InterPro" id="IPR000073">
    <property type="entry name" value="AB_hydrolase_1"/>
</dbReference>
<evidence type="ECO:0000256" key="3">
    <source>
        <dbReference type="ARBA" id="ARBA00022801"/>
    </source>
</evidence>
<dbReference type="EMBL" id="WQLB01000057">
    <property type="protein sequence ID" value="MVN89353.1"/>
    <property type="molecule type" value="Genomic_DNA"/>
</dbReference>
<accession>A0A7C9HUG2</accession>
<name>A0A7C9HUG2_9DEIO</name>
<evidence type="ECO:0000313" key="7">
    <source>
        <dbReference type="EMBL" id="MVN89353.1"/>
    </source>
</evidence>
<feature type="signal peptide" evidence="4">
    <location>
        <begin position="1"/>
        <end position="17"/>
    </location>
</feature>
<gene>
    <name evidence="7" type="ORF">GO986_21700</name>
</gene>
<keyword evidence="8" id="KW-1185">Reference proteome</keyword>
<comment type="caution">
    <text evidence="7">The sequence shown here is derived from an EMBL/GenBank/DDBJ whole genome shotgun (WGS) entry which is preliminary data.</text>
</comment>
<dbReference type="Gene3D" id="3.40.50.1820">
    <property type="entry name" value="alpha/beta hydrolase"/>
    <property type="match status" value="1"/>
</dbReference>
<organism evidence="7 8">
    <name type="scientific">Deinococcus arboris</name>
    <dbReference type="NCBI Taxonomy" id="2682977"/>
    <lineage>
        <taxon>Bacteria</taxon>
        <taxon>Thermotogati</taxon>
        <taxon>Deinococcota</taxon>
        <taxon>Deinococci</taxon>
        <taxon>Deinococcales</taxon>
        <taxon>Deinococcaceae</taxon>
        <taxon>Deinococcus</taxon>
    </lineage>
</organism>
<dbReference type="AlphaFoldDB" id="A0A7C9HUG2"/>
<dbReference type="Proteomes" id="UP000483286">
    <property type="component" value="Unassembled WGS sequence"/>
</dbReference>
<keyword evidence="2 4" id="KW-0732">Signal</keyword>
<feature type="domain" description="Peptidase S33 tripeptidyl aminopeptidase-like C-terminal" evidence="6">
    <location>
        <begin position="449"/>
        <end position="537"/>
    </location>
</feature>
<feature type="chain" id="PRO_5028950124" evidence="4">
    <location>
        <begin position="18"/>
        <end position="619"/>
    </location>
</feature>
<dbReference type="PANTHER" id="PTHR43248:SF29">
    <property type="entry name" value="TRIPEPTIDYL AMINOPEPTIDASE"/>
    <property type="match status" value="1"/>
</dbReference>
<reference evidence="7 8" key="1">
    <citation type="submission" date="2019-12" db="EMBL/GenBank/DDBJ databases">
        <title>Deinococcus sp. HMF7620 Genome sequencing and assembly.</title>
        <authorList>
            <person name="Kang H."/>
            <person name="Kim H."/>
            <person name="Joh K."/>
        </authorList>
    </citation>
    <scope>NUCLEOTIDE SEQUENCE [LARGE SCALE GENOMIC DNA]</scope>
    <source>
        <strain evidence="7 8">HMF7620</strain>
    </source>
</reference>
<dbReference type="SUPFAM" id="SSF53474">
    <property type="entry name" value="alpha/beta-Hydrolases"/>
    <property type="match status" value="1"/>
</dbReference>
<dbReference type="InterPro" id="IPR051601">
    <property type="entry name" value="Serine_prot/Carboxylest_S33"/>
</dbReference>
<feature type="domain" description="AB hydrolase-1" evidence="5">
    <location>
        <begin position="103"/>
        <end position="291"/>
    </location>
</feature>
<dbReference type="Pfam" id="PF00561">
    <property type="entry name" value="Abhydrolase_1"/>
    <property type="match status" value="1"/>
</dbReference>
<comment type="similarity">
    <text evidence="1">Belongs to the peptidase S33 family.</text>
</comment>
<dbReference type="InterPro" id="IPR029058">
    <property type="entry name" value="AB_hydrolase_fold"/>
</dbReference>
<dbReference type="Pfam" id="PF08386">
    <property type="entry name" value="Abhydrolase_4"/>
    <property type="match status" value="1"/>
</dbReference>
<evidence type="ECO:0000256" key="4">
    <source>
        <dbReference type="SAM" id="SignalP"/>
    </source>
</evidence>
<evidence type="ECO:0000259" key="5">
    <source>
        <dbReference type="Pfam" id="PF00561"/>
    </source>
</evidence>
<protein>
    <submittedName>
        <fullName evidence="7">Alpha/beta fold hydrolase</fullName>
    </submittedName>
</protein>
<dbReference type="GO" id="GO:0016787">
    <property type="term" value="F:hydrolase activity"/>
    <property type="evidence" value="ECO:0007669"/>
    <property type="project" value="UniProtKB-KW"/>
</dbReference>
<sequence>MILRRSSLLIALSVALAACTPTPTPEPTPDPLASYTGQKLNWAACDPTILGTTDDLELFQELGDRLRCADMSVPANWAKPDSTSVSVSLIRVAAAAPSKRQGAIFFNPGGPGGDGLGFAPYFASFWESSANTMPNAAGLKQMAAEFDLIGFSPRGVGASSRLYCGSNELAAPINPPASDRSDANVNNMIRLGKLIAQSCQKNPVTPLINTDATARDLNLARQLLGDQKLNYIGYSYGTWLGSWYAKLFPANTGRMLLDGNMSWNETMEDAFGLQPAAFERDFRDAVAPFLARQNSVLGLGATGAQVYGAQTSLSQPLQSIMGNYIAQLMYGREEMPLIGLLLKPAVVIDGVIKAKPQASLDELLALSTQQTYFSVPELNGLGVQLAQMLLFQRDQELNAQPFGVEMDSFSSTFTAITCNDTSWKQTLAGARARDDQDAKNFPLIGGSSVSNPCLQWKGGPSVQQPSLPGDMPPVLMLQNELDPATPQEGALRALNSTPSAKMILIDDEPQHAAFPYGTDCVDGPITKYFLTGQLPAGKLSTCDAKALRSGETVVPVKTLKVQGGKLCAAQPTLSAQSLSQQRLTLARNETRRIIEDNARAFFLPKLNLKDAALKIENCQ</sequence>
<dbReference type="InterPro" id="IPR013595">
    <property type="entry name" value="Pept_S33_TAP-like_C"/>
</dbReference>
<proteinExistence type="inferred from homology"/>
<keyword evidence="3 7" id="KW-0378">Hydrolase</keyword>
<evidence type="ECO:0000256" key="2">
    <source>
        <dbReference type="ARBA" id="ARBA00022729"/>
    </source>
</evidence>
<evidence type="ECO:0000259" key="6">
    <source>
        <dbReference type="Pfam" id="PF08386"/>
    </source>
</evidence>
<evidence type="ECO:0000256" key="1">
    <source>
        <dbReference type="ARBA" id="ARBA00010088"/>
    </source>
</evidence>